<comment type="similarity">
    <text evidence="2 8">In the C-terminal section; belongs to the purine/pyrimidine phosphoribosyltransferase family.</text>
</comment>
<gene>
    <name evidence="12" type="ORF">AX774_g4003</name>
</gene>
<dbReference type="CDD" id="cd06223">
    <property type="entry name" value="PRTases_typeI"/>
    <property type="match status" value="1"/>
</dbReference>
<comment type="caution">
    <text evidence="12">The sequence shown here is derived from an EMBL/GenBank/DDBJ whole genome shotgun (WGS) entry which is preliminary data.</text>
</comment>
<dbReference type="InterPro" id="IPR029057">
    <property type="entry name" value="PRTase-like"/>
</dbReference>
<dbReference type="UniPathway" id="UPA00074">
    <property type="reaction ID" value="UER00124"/>
</dbReference>
<comment type="cofactor">
    <cofactor evidence="10">
        <name>Mg(2+)</name>
        <dbReference type="ChEBI" id="CHEBI:18420"/>
    </cofactor>
    <text evidence="10">Binds 1 Mg(2+) ion per subunit.</text>
</comment>
<evidence type="ECO:0000256" key="6">
    <source>
        <dbReference type="ARBA" id="ARBA00022755"/>
    </source>
</evidence>
<keyword evidence="10" id="KW-0460">Magnesium</keyword>
<evidence type="ECO:0000256" key="1">
    <source>
        <dbReference type="ARBA" id="ARBA00005209"/>
    </source>
</evidence>
<dbReference type="Pfam" id="PF00156">
    <property type="entry name" value="Pribosyltran"/>
    <property type="match status" value="1"/>
</dbReference>
<dbReference type="NCBIfam" id="TIGR01134">
    <property type="entry name" value="purF"/>
    <property type="match status" value="1"/>
</dbReference>
<dbReference type="EMBL" id="LSSK01000648">
    <property type="protein sequence ID" value="OMH82508.1"/>
    <property type="molecule type" value="Genomic_DNA"/>
</dbReference>
<feature type="binding site" evidence="10">
    <location>
        <position position="362"/>
    </location>
    <ligand>
        <name>Mg(2+)</name>
        <dbReference type="ChEBI" id="CHEBI:18420"/>
    </ligand>
</feature>
<evidence type="ECO:0000256" key="10">
    <source>
        <dbReference type="PIRSR" id="PIRSR000485-2"/>
    </source>
</evidence>
<keyword evidence="7" id="KW-0315">Glutamine amidotransferase</keyword>
<dbReference type="AlphaFoldDB" id="A0A1R1PNH9"/>
<reference evidence="13" key="1">
    <citation type="submission" date="2017-01" db="EMBL/GenBank/DDBJ databases">
        <authorList>
            <person name="Wang Y."/>
            <person name="White M."/>
            <person name="Kvist S."/>
            <person name="Moncalvo J.-M."/>
        </authorList>
    </citation>
    <scope>NUCLEOTIDE SEQUENCE [LARGE SCALE GENOMIC DNA]</scope>
    <source>
        <strain evidence="13">COL-18-3</strain>
    </source>
</reference>
<feature type="binding site" evidence="10">
    <location>
        <position position="361"/>
    </location>
    <ligand>
        <name>Mg(2+)</name>
        <dbReference type="ChEBI" id="CHEBI:18420"/>
    </ligand>
</feature>
<name>A0A1R1PNH9_ZANCU</name>
<dbReference type="PIRSF" id="PIRSF000485">
    <property type="entry name" value="Amd_phspho_trans"/>
    <property type="match status" value="1"/>
</dbReference>
<dbReference type="SUPFAM" id="SSF53271">
    <property type="entry name" value="PRTase-like"/>
    <property type="match status" value="1"/>
</dbReference>
<feature type="binding site" evidence="10">
    <location>
        <position position="299"/>
    </location>
    <ligand>
        <name>Mg(2+)</name>
        <dbReference type="ChEBI" id="CHEBI:18420"/>
    </ligand>
</feature>
<dbReference type="SUPFAM" id="SSF56235">
    <property type="entry name" value="N-terminal nucleophile aminohydrolases (Ntn hydrolases)"/>
    <property type="match status" value="1"/>
</dbReference>
<dbReference type="GO" id="GO:0046872">
    <property type="term" value="F:metal ion binding"/>
    <property type="evidence" value="ECO:0007669"/>
    <property type="project" value="UniProtKB-KW"/>
</dbReference>
<keyword evidence="6 8" id="KW-0658">Purine biosynthesis</keyword>
<dbReference type="GO" id="GO:0006189">
    <property type="term" value="P:'de novo' IMP biosynthetic process"/>
    <property type="evidence" value="ECO:0007669"/>
    <property type="project" value="UniProtKB-UniPathway"/>
</dbReference>
<feature type="domain" description="Glutamine amidotransferase type-2" evidence="11">
    <location>
        <begin position="2"/>
        <end position="230"/>
    </location>
</feature>
<evidence type="ECO:0000256" key="9">
    <source>
        <dbReference type="PIRSR" id="PIRSR000485-1"/>
    </source>
</evidence>
<proteinExistence type="inferred from homology"/>
<evidence type="ECO:0000256" key="5">
    <source>
        <dbReference type="ARBA" id="ARBA00022679"/>
    </source>
</evidence>
<evidence type="ECO:0000313" key="12">
    <source>
        <dbReference type="EMBL" id="OMH82508.1"/>
    </source>
</evidence>
<dbReference type="HAMAP" id="MF_01931">
    <property type="entry name" value="PurF"/>
    <property type="match status" value="1"/>
</dbReference>
<dbReference type="Gene3D" id="3.40.50.2020">
    <property type="match status" value="1"/>
</dbReference>
<dbReference type="GO" id="GO:0004044">
    <property type="term" value="F:amidophosphoribosyltransferase activity"/>
    <property type="evidence" value="ECO:0007669"/>
    <property type="project" value="UniProtKB-EC"/>
</dbReference>
<dbReference type="PROSITE" id="PS51278">
    <property type="entry name" value="GATASE_TYPE_2"/>
    <property type="match status" value="1"/>
</dbReference>
<dbReference type="OrthoDB" id="191723at2759"/>
<evidence type="ECO:0000259" key="11">
    <source>
        <dbReference type="PROSITE" id="PS51278"/>
    </source>
</evidence>
<dbReference type="InterPro" id="IPR005854">
    <property type="entry name" value="PurF"/>
</dbReference>
<evidence type="ECO:0000256" key="3">
    <source>
        <dbReference type="ARBA" id="ARBA00011941"/>
    </source>
</evidence>
<dbReference type="EC" id="2.4.2.14" evidence="3 8"/>
<sequence>MCGISGLILKDTKQNAVLDIHESLGLLQHRGQDSAGITTCGARGRFYQCKANGMVNEVFTQDRIEGLHGSMGIGHVRYPTAGTSSISEAQPFYVNSPYGIAFAHNGNLTNSVELENFLDLVAHRHINTNSDSELLLNMFAYNLEKNQKHRINEEDVFRAIKELYTQCVGGYACIAMIAGPVGAKGMTNGSGDEGLKGDYMFASESAVMEALGFDHFEPVLPGEAIIVTKTKVTRRKLIETPEWRPCIFEYVYFARPDSIIDDIPVSDARLEMGTKLAHTVRRLLGDKHDIDVVIPVPDTSRIIALQLSQVLNLPYREGFNKNRYVGRTFIMPGQENRRKSVRRKLNAMHYEFNNKNVLIVDDSIVRGTTSSEIIQMARDAGAKKVYFASAAPAIRFQNVYGIDMPSRKELVAYNRTEDEISTILGADKVIYQTLDDLVDCCKKFNPSIKCFEASVFDGNYVTGGVSKKYLNTLESQRSDSTLHSQTVSPVASGISNIFEDS</sequence>
<evidence type="ECO:0000256" key="8">
    <source>
        <dbReference type="PIRNR" id="PIRNR000485"/>
    </source>
</evidence>
<keyword evidence="13" id="KW-1185">Reference proteome</keyword>
<keyword evidence="5 8" id="KW-0808">Transferase</keyword>
<dbReference type="Gene3D" id="3.60.20.10">
    <property type="entry name" value="Glutamine Phosphoribosylpyrophosphate, subunit 1, domain 1"/>
    <property type="match status" value="1"/>
</dbReference>
<keyword evidence="10" id="KW-0479">Metal-binding</keyword>
<evidence type="ECO:0000313" key="13">
    <source>
        <dbReference type="Proteomes" id="UP000188320"/>
    </source>
</evidence>
<accession>A0A1R1PNH9</accession>
<dbReference type="Proteomes" id="UP000188320">
    <property type="component" value="Unassembled WGS sequence"/>
</dbReference>
<protein>
    <recommendedName>
        <fullName evidence="3 8">Amidophosphoribosyltransferase</fullName>
        <shortName evidence="8">ATase</shortName>
        <ecNumber evidence="3 8">2.4.2.14</ecNumber>
    </recommendedName>
    <alternativeName>
        <fullName evidence="8">Glutamine phosphoribosylpyrophosphate amidotransferase</fullName>
    </alternativeName>
</protein>
<comment type="catalytic activity">
    <reaction evidence="8">
        <text>5-phospho-beta-D-ribosylamine + L-glutamate + diphosphate = 5-phospho-alpha-D-ribose 1-diphosphate + L-glutamine + H2O</text>
        <dbReference type="Rhea" id="RHEA:14905"/>
        <dbReference type="ChEBI" id="CHEBI:15377"/>
        <dbReference type="ChEBI" id="CHEBI:29985"/>
        <dbReference type="ChEBI" id="CHEBI:33019"/>
        <dbReference type="ChEBI" id="CHEBI:58017"/>
        <dbReference type="ChEBI" id="CHEBI:58359"/>
        <dbReference type="ChEBI" id="CHEBI:58681"/>
        <dbReference type="EC" id="2.4.2.14"/>
    </reaction>
</comment>
<dbReference type="GO" id="GO:0009113">
    <property type="term" value="P:purine nucleobase biosynthetic process"/>
    <property type="evidence" value="ECO:0007669"/>
    <property type="project" value="InterPro"/>
</dbReference>
<dbReference type="PANTHER" id="PTHR11907">
    <property type="entry name" value="AMIDOPHOSPHORIBOSYLTRANSFERASE"/>
    <property type="match status" value="1"/>
</dbReference>
<keyword evidence="4 8" id="KW-0328">Glycosyltransferase</keyword>
<dbReference type="Pfam" id="PF13522">
    <property type="entry name" value="GATase_6"/>
    <property type="match status" value="1"/>
</dbReference>
<evidence type="ECO:0000256" key="2">
    <source>
        <dbReference type="ARBA" id="ARBA00010138"/>
    </source>
</evidence>
<dbReference type="InterPro" id="IPR000836">
    <property type="entry name" value="PRTase_dom"/>
</dbReference>
<dbReference type="InterPro" id="IPR029055">
    <property type="entry name" value="Ntn_hydrolases_N"/>
</dbReference>
<organism evidence="12 13">
    <name type="scientific">Zancudomyces culisetae</name>
    <name type="common">Gut fungus</name>
    <name type="synonym">Smittium culisetae</name>
    <dbReference type="NCBI Taxonomy" id="1213189"/>
    <lineage>
        <taxon>Eukaryota</taxon>
        <taxon>Fungi</taxon>
        <taxon>Fungi incertae sedis</taxon>
        <taxon>Zoopagomycota</taxon>
        <taxon>Kickxellomycotina</taxon>
        <taxon>Harpellomycetes</taxon>
        <taxon>Harpellales</taxon>
        <taxon>Legeriomycetaceae</taxon>
        <taxon>Zancudomyces</taxon>
    </lineage>
</organism>
<comment type="pathway">
    <text evidence="1 8">Purine metabolism; IMP biosynthesis via de novo pathway; N(1)-(5-phospho-D-ribosyl)glycinamide from 5-phospho-alpha-D-ribose 1-diphosphate: step 1/2.</text>
</comment>
<feature type="active site" description="Nucleophile" evidence="9">
    <location>
        <position position="2"/>
    </location>
</feature>
<dbReference type="InterPro" id="IPR017932">
    <property type="entry name" value="GATase_2_dom"/>
</dbReference>
<evidence type="ECO:0000256" key="7">
    <source>
        <dbReference type="ARBA" id="ARBA00022962"/>
    </source>
</evidence>
<evidence type="ECO:0000256" key="4">
    <source>
        <dbReference type="ARBA" id="ARBA00022676"/>
    </source>
</evidence>